<dbReference type="Pfam" id="PF06078">
    <property type="entry name" value="DUF937"/>
    <property type="match status" value="1"/>
</dbReference>
<reference evidence="2" key="1">
    <citation type="journal article" date="2019" name="Int. J. Syst. Evol. Microbiol.">
        <title>The Global Catalogue of Microorganisms (GCM) 10K type strain sequencing project: providing services to taxonomists for standard genome sequencing and annotation.</title>
        <authorList>
            <consortium name="The Broad Institute Genomics Platform"/>
            <consortium name="The Broad Institute Genome Sequencing Center for Infectious Disease"/>
            <person name="Wu L."/>
            <person name="Ma J."/>
        </authorList>
    </citation>
    <scope>NUCLEOTIDE SEQUENCE [LARGE SCALE GENOMIC DNA]</scope>
    <source>
        <strain evidence="2">JCM 30331</strain>
    </source>
</reference>
<gene>
    <name evidence="1" type="ORF">GCM10008955_03040</name>
</gene>
<accession>A0ABQ2EIE6</accession>
<dbReference type="InterPro" id="IPR009282">
    <property type="entry name" value="DUF937"/>
</dbReference>
<sequence length="253" mass="26194">MMDIFNMLGGMGQAQQTVGRQLGTSPHQTEAAMEAAVPLLLGALNRNAQTPDGAAALSGALDRHDGRALDLFGQGQVPDPQEGQKILGHLFGNQQYAAANAVSQRSGIDPQMAMQVLMMLAPLVMNYLGRQRQGQSGGWPQDGNAGMGGGGFDIGSILGGMLGGGMGSGMGGRQYQQRSQVPDYQSGGVLGGGPVIPGLPSQDRPVSYQQGQPRMGGQADMGGMIGTLNNVLDRDGDGNALDDLIGMFGGRRR</sequence>
<protein>
    <recommendedName>
        <fullName evidence="3">DUF937 domain-containing protein</fullName>
    </recommendedName>
</protein>
<evidence type="ECO:0000313" key="2">
    <source>
        <dbReference type="Proteomes" id="UP000647587"/>
    </source>
</evidence>
<organism evidence="1 2">
    <name type="scientific">Deinococcus malanensis</name>
    <dbReference type="NCBI Taxonomy" id="1706855"/>
    <lineage>
        <taxon>Bacteria</taxon>
        <taxon>Thermotogati</taxon>
        <taxon>Deinococcota</taxon>
        <taxon>Deinococci</taxon>
        <taxon>Deinococcales</taxon>
        <taxon>Deinococcaceae</taxon>
        <taxon>Deinococcus</taxon>
    </lineage>
</organism>
<dbReference type="EMBL" id="BMPP01000001">
    <property type="protein sequence ID" value="GGK13133.1"/>
    <property type="molecule type" value="Genomic_DNA"/>
</dbReference>
<keyword evidence="2" id="KW-1185">Reference proteome</keyword>
<dbReference type="RefSeq" id="WP_189003853.1">
    <property type="nucleotide sequence ID" value="NZ_BMPP01000001.1"/>
</dbReference>
<name>A0ABQ2EIE6_9DEIO</name>
<comment type="caution">
    <text evidence="1">The sequence shown here is derived from an EMBL/GenBank/DDBJ whole genome shotgun (WGS) entry which is preliminary data.</text>
</comment>
<evidence type="ECO:0008006" key="3">
    <source>
        <dbReference type="Google" id="ProtNLM"/>
    </source>
</evidence>
<dbReference type="Proteomes" id="UP000647587">
    <property type="component" value="Unassembled WGS sequence"/>
</dbReference>
<evidence type="ECO:0000313" key="1">
    <source>
        <dbReference type="EMBL" id="GGK13133.1"/>
    </source>
</evidence>
<proteinExistence type="predicted"/>